<accession>A0A1W0WSP8</accession>
<dbReference type="EMBL" id="MTYJ01000052">
    <property type="protein sequence ID" value="OQV18210.1"/>
    <property type="molecule type" value="Genomic_DNA"/>
</dbReference>
<feature type="compositionally biased region" description="Basic and acidic residues" evidence="1">
    <location>
        <begin position="159"/>
        <end position="171"/>
    </location>
</feature>
<feature type="compositionally biased region" description="Acidic residues" evidence="1">
    <location>
        <begin position="118"/>
        <end position="129"/>
    </location>
</feature>
<name>A0A1W0WSP8_HYPEX</name>
<evidence type="ECO:0000313" key="3">
    <source>
        <dbReference type="Proteomes" id="UP000192578"/>
    </source>
</evidence>
<gene>
    <name evidence="2" type="ORF">BV898_07799</name>
</gene>
<reference evidence="3" key="1">
    <citation type="submission" date="2017-01" db="EMBL/GenBank/DDBJ databases">
        <title>Comparative genomics of anhydrobiosis in the tardigrade Hypsibius dujardini.</title>
        <authorList>
            <person name="Yoshida Y."/>
            <person name="Koutsovoulos G."/>
            <person name="Laetsch D."/>
            <person name="Stevens L."/>
            <person name="Kumar S."/>
            <person name="Horikawa D."/>
            <person name="Ishino K."/>
            <person name="Komine S."/>
            <person name="Tomita M."/>
            <person name="Blaxter M."/>
            <person name="Arakawa K."/>
        </authorList>
    </citation>
    <scope>NUCLEOTIDE SEQUENCE [LARGE SCALE GENOMIC DNA]</scope>
    <source>
        <strain evidence="3">Z151</strain>
    </source>
</reference>
<organism evidence="2 3">
    <name type="scientific">Hypsibius exemplaris</name>
    <name type="common">Freshwater tardigrade</name>
    <dbReference type="NCBI Taxonomy" id="2072580"/>
    <lineage>
        <taxon>Eukaryota</taxon>
        <taxon>Metazoa</taxon>
        <taxon>Ecdysozoa</taxon>
        <taxon>Tardigrada</taxon>
        <taxon>Eutardigrada</taxon>
        <taxon>Parachela</taxon>
        <taxon>Hypsibioidea</taxon>
        <taxon>Hypsibiidae</taxon>
        <taxon>Hypsibius</taxon>
    </lineage>
</organism>
<dbReference type="AlphaFoldDB" id="A0A1W0WSP8"/>
<feature type="compositionally biased region" description="Acidic residues" evidence="1">
    <location>
        <begin position="63"/>
        <end position="76"/>
    </location>
</feature>
<sequence>MCCWSSLCDTWEPEDNILDPNLIRAFELNEAIRREKLAKSSGPNGKRKRGRPPKNAPKVSVESDSDSVEEEGDEAEPAAKKESTTSSSSHYQPYQAAASPPGTGCLTEQTFYNGHLESDDDDADSEVTDPDIGRGSRRPSVDIDERKSASTSSVAVELVIKEEERDERDELSSSSSLSLSESDGPSHPVQKEKEPVSEDSLLMGVSDGERTGSEYTQVTSEGYTVTFEEVQNPADFFSDLTEAEIRAQPKPRFGY</sequence>
<comment type="caution">
    <text evidence="2">The sequence shown here is derived from an EMBL/GenBank/DDBJ whole genome shotgun (WGS) entry which is preliminary data.</text>
</comment>
<feature type="compositionally biased region" description="Basic and acidic residues" evidence="1">
    <location>
        <begin position="131"/>
        <end position="148"/>
    </location>
</feature>
<feature type="compositionally biased region" description="Low complexity" evidence="1">
    <location>
        <begin position="172"/>
        <end position="183"/>
    </location>
</feature>
<proteinExistence type="predicted"/>
<keyword evidence="3" id="KW-1185">Reference proteome</keyword>
<dbReference type="Proteomes" id="UP000192578">
    <property type="component" value="Unassembled WGS sequence"/>
</dbReference>
<evidence type="ECO:0000256" key="1">
    <source>
        <dbReference type="SAM" id="MobiDB-lite"/>
    </source>
</evidence>
<protein>
    <recommendedName>
        <fullName evidence="4">Chromo domain-containing protein</fullName>
    </recommendedName>
</protein>
<evidence type="ECO:0008006" key="4">
    <source>
        <dbReference type="Google" id="ProtNLM"/>
    </source>
</evidence>
<dbReference type="OrthoDB" id="1918685at2759"/>
<evidence type="ECO:0000313" key="2">
    <source>
        <dbReference type="EMBL" id="OQV18210.1"/>
    </source>
</evidence>
<feature type="region of interest" description="Disordered" evidence="1">
    <location>
        <begin position="34"/>
        <end position="215"/>
    </location>
</feature>